<organism evidence="1 2">
    <name type="scientific">Rhodococcus qingshengii</name>
    <dbReference type="NCBI Taxonomy" id="334542"/>
    <lineage>
        <taxon>Bacteria</taxon>
        <taxon>Bacillati</taxon>
        <taxon>Actinomycetota</taxon>
        <taxon>Actinomycetes</taxon>
        <taxon>Mycobacteriales</taxon>
        <taxon>Nocardiaceae</taxon>
        <taxon>Rhodococcus</taxon>
        <taxon>Rhodococcus erythropolis group</taxon>
    </lineage>
</organism>
<evidence type="ECO:0000313" key="2">
    <source>
        <dbReference type="Proteomes" id="UP000230886"/>
    </source>
</evidence>
<reference evidence="1 2" key="1">
    <citation type="submission" date="2017-07" db="EMBL/GenBank/DDBJ databases">
        <title>Draft sequence of Rhodococcus enclensis 23b-28.</title>
        <authorList>
            <person name="Besaury L."/>
            <person name="Sancelme M."/>
            <person name="Amato P."/>
            <person name="Lallement A."/>
            <person name="Delort A.-M."/>
        </authorList>
    </citation>
    <scope>NUCLEOTIDE SEQUENCE [LARGE SCALE GENOMIC DNA]</scope>
    <source>
        <strain evidence="1 2">23b-28</strain>
    </source>
</reference>
<comment type="caution">
    <text evidence="1">The sequence shown here is derived from an EMBL/GenBank/DDBJ whole genome shotgun (WGS) entry which is preliminary data.</text>
</comment>
<name>A0A2A5IZ75_RHOSG</name>
<proteinExistence type="predicted"/>
<dbReference type="Proteomes" id="UP000230886">
    <property type="component" value="Unassembled WGS sequence"/>
</dbReference>
<gene>
    <name evidence="1" type="ORF">CHR55_31950</name>
</gene>
<accession>A0A2A5IZ75</accession>
<protein>
    <submittedName>
        <fullName evidence="1">Uncharacterized protein</fullName>
    </submittedName>
</protein>
<sequence length="98" mass="10526">MNARRRITGYAQLVSSAIGLDEAATLELVECLMRQETGGVLDHLSAAAFARLARQSYGDAKAWNEIGPVNGFTLADFCRVEQIDLPTWATGPTEGAQA</sequence>
<dbReference type="AlphaFoldDB" id="A0A2A5IZ75"/>
<dbReference type="RefSeq" id="WP_099698935.1">
    <property type="nucleotide sequence ID" value="NZ_NOVD01000066.1"/>
</dbReference>
<evidence type="ECO:0000313" key="1">
    <source>
        <dbReference type="EMBL" id="PCK22628.1"/>
    </source>
</evidence>
<dbReference type="EMBL" id="NOVD01000066">
    <property type="protein sequence ID" value="PCK22628.1"/>
    <property type="molecule type" value="Genomic_DNA"/>
</dbReference>